<dbReference type="Pfam" id="PF00378">
    <property type="entry name" value="ECH_1"/>
    <property type="match status" value="1"/>
</dbReference>
<comment type="similarity">
    <text evidence="1">Belongs to the enoyl-CoA hydratase/isomerase family.</text>
</comment>
<name>A0ABT3PTU8_9BACT</name>
<organism evidence="2 3">
    <name type="scientific">Fodinibius salicampi</name>
    <dbReference type="NCBI Taxonomy" id="1920655"/>
    <lineage>
        <taxon>Bacteria</taxon>
        <taxon>Pseudomonadati</taxon>
        <taxon>Balneolota</taxon>
        <taxon>Balneolia</taxon>
        <taxon>Balneolales</taxon>
        <taxon>Balneolaceae</taxon>
        <taxon>Fodinibius</taxon>
    </lineage>
</organism>
<dbReference type="Proteomes" id="UP001207337">
    <property type="component" value="Unassembled WGS sequence"/>
</dbReference>
<dbReference type="RefSeq" id="WP_265786369.1">
    <property type="nucleotide sequence ID" value="NZ_BAABRS010000001.1"/>
</dbReference>
<dbReference type="InterPro" id="IPR029045">
    <property type="entry name" value="ClpP/crotonase-like_dom_sf"/>
</dbReference>
<evidence type="ECO:0000313" key="3">
    <source>
        <dbReference type="Proteomes" id="UP001207337"/>
    </source>
</evidence>
<evidence type="ECO:0000313" key="2">
    <source>
        <dbReference type="EMBL" id="MCW9711281.1"/>
    </source>
</evidence>
<dbReference type="InterPro" id="IPR001753">
    <property type="entry name" value="Enoyl-CoA_hydra/iso"/>
</dbReference>
<sequence>MAENGEITTNIKNNIGTIEFYHPKGNSLPGKMLRDLAETITEMGKSPKAHVLVLKSRGDGAFCAGASFDELMAIDNFDEGKHFFMGFALVLNAMRKCPKLIIVRIQGKTVGGGVGIASAGDYTLAHESAAIKLSELALGIGPFVVGPAVERKVGTSAFSTLSVDASGWNSAHWARENGLFSKVWDSHDRLDEEVDSLANQLADYSPQAMEELKKMLWQGTENWDTLLEERAEISGRLVLSDYTKEFIEAFKSS</sequence>
<dbReference type="PANTHER" id="PTHR42964:SF1">
    <property type="entry name" value="POLYKETIDE BIOSYNTHESIS ENOYL-COA HYDRATASE PKSH-RELATED"/>
    <property type="match status" value="1"/>
</dbReference>
<dbReference type="PANTHER" id="PTHR42964">
    <property type="entry name" value="ENOYL-COA HYDRATASE"/>
    <property type="match status" value="1"/>
</dbReference>
<keyword evidence="3" id="KW-1185">Reference proteome</keyword>
<comment type="caution">
    <text evidence="2">The sequence shown here is derived from an EMBL/GenBank/DDBJ whole genome shotgun (WGS) entry which is preliminary data.</text>
</comment>
<reference evidence="2 3" key="1">
    <citation type="submission" date="2021-11" db="EMBL/GenBank/DDBJ databases">
        <title>Aliifidinibius sp. nov., a new bacterium isolated from saline soil.</title>
        <authorList>
            <person name="Galisteo C."/>
            <person name="De La Haba R."/>
            <person name="Sanchez-Porro C."/>
            <person name="Ventosa A."/>
        </authorList>
    </citation>
    <scope>NUCLEOTIDE SEQUENCE [LARGE SCALE GENOMIC DNA]</scope>
    <source>
        <strain evidence="2 3">KACC 190600</strain>
    </source>
</reference>
<accession>A0ABT3PTU8</accession>
<evidence type="ECO:0000256" key="1">
    <source>
        <dbReference type="ARBA" id="ARBA00005254"/>
    </source>
</evidence>
<dbReference type="Gene3D" id="3.90.226.10">
    <property type="entry name" value="2-enoyl-CoA Hydratase, Chain A, domain 1"/>
    <property type="match status" value="1"/>
</dbReference>
<proteinExistence type="inferred from homology"/>
<protein>
    <submittedName>
        <fullName evidence="2">Enoyl-CoA hydratase/isomerase family protein</fullName>
    </submittedName>
</protein>
<dbReference type="CDD" id="cd06558">
    <property type="entry name" value="crotonase-like"/>
    <property type="match status" value="1"/>
</dbReference>
<dbReference type="InterPro" id="IPR051683">
    <property type="entry name" value="Enoyl-CoA_Hydratase/Isomerase"/>
</dbReference>
<gene>
    <name evidence="2" type="ORF">LQ318_00055</name>
</gene>
<dbReference type="EMBL" id="JAJNDC010000001">
    <property type="protein sequence ID" value="MCW9711281.1"/>
    <property type="molecule type" value="Genomic_DNA"/>
</dbReference>
<dbReference type="SUPFAM" id="SSF52096">
    <property type="entry name" value="ClpP/crotonase"/>
    <property type="match status" value="1"/>
</dbReference>